<gene>
    <name evidence="2" type="ORF">PBAH0796_LOCUS32223</name>
</gene>
<dbReference type="PANTHER" id="PTHR11851:SF49">
    <property type="entry name" value="MITOCHONDRIAL-PROCESSING PEPTIDASE SUBUNIT ALPHA"/>
    <property type="match status" value="1"/>
</dbReference>
<evidence type="ECO:0000313" key="2">
    <source>
        <dbReference type="EMBL" id="CAD8388535.1"/>
    </source>
</evidence>
<dbReference type="PANTHER" id="PTHR11851">
    <property type="entry name" value="METALLOPROTEASE"/>
    <property type="match status" value="1"/>
</dbReference>
<dbReference type="EMBL" id="HBEG01052956">
    <property type="protein sequence ID" value="CAD8388535.1"/>
    <property type="molecule type" value="Transcribed_RNA"/>
</dbReference>
<evidence type="ECO:0008006" key="3">
    <source>
        <dbReference type="Google" id="ProtNLM"/>
    </source>
</evidence>
<name>A0A7S0BB37_9DINO</name>
<evidence type="ECO:0000256" key="1">
    <source>
        <dbReference type="ARBA" id="ARBA00007261"/>
    </source>
</evidence>
<dbReference type="Gene3D" id="3.30.830.10">
    <property type="entry name" value="Metalloenzyme, LuxS/M16 peptidase-like"/>
    <property type="match status" value="1"/>
</dbReference>
<dbReference type="GO" id="GO:0046872">
    <property type="term" value="F:metal ion binding"/>
    <property type="evidence" value="ECO:0007669"/>
    <property type="project" value="InterPro"/>
</dbReference>
<proteinExistence type="inferred from homology"/>
<reference evidence="2" key="1">
    <citation type="submission" date="2021-01" db="EMBL/GenBank/DDBJ databases">
        <authorList>
            <person name="Corre E."/>
            <person name="Pelletier E."/>
            <person name="Niang G."/>
            <person name="Scheremetjew M."/>
            <person name="Finn R."/>
            <person name="Kale V."/>
            <person name="Holt S."/>
            <person name="Cochrane G."/>
            <person name="Meng A."/>
            <person name="Brown T."/>
            <person name="Cohen L."/>
        </authorList>
    </citation>
    <scope>NUCLEOTIDE SEQUENCE</scope>
    <source>
        <strain evidence="2">Pbaha01</strain>
    </source>
</reference>
<dbReference type="AlphaFoldDB" id="A0A7S0BB37"/>
<sequence length="108" mass="11290">MATAIIKALTGLTSVSKDELAKAKAMVKGKMLRQVDEGPVLMQDLGNQLLLSGRYGSAADFGKVIDGVTESEVMAAARKLLSSKPTVVAYGDTHSVPHYSAVEAALKA</sequence>
<accession>A0A7S0BB37</accession>
<dbReference type="InterPro" id="IPR050361">
    <property type="entry name" value="MPP/UQCRC_Complex"/>
</dbReference>
<dbReference type="SUPFAM" id="SSF63411">
    <property type="entry name" value="LuxS/MPP-like metallohydrolase"/>
    <property type="match status" value="1"/>
</dbReference>
<organism evidence="2">
    <name type="scientific">Pyrodinium bahamense</name>
    <dbReference type="NCBI Taxonomy" id="73915"/>
    <lineage>
        <taxon>Eukaryota</taxon>
        <taxon>Sar</taxon>
        <taxon>Alveolata</taxon>
        <taxon>Dinophyceae</taxon>
        <taxon>Gonyaulacales</taxon>
        <taxon>Pyrocystaceae</taxon>
        <taxon>Pyrodinium</taxon>
    </lineage>
</organism>
<comment type="similarity">
    <text evidence="1">Belongs to the peptidase M16 family.</text>
</comment>
<protein>
    <recommendedName>
        <fullName evidence="3">Insulinase family protein</fullName>
    </recommendedName>
</protein>
<dbReference type="GO" id="GO:0005739">
    <property type="term" value="C:mitochondrion"/>
    <property type="evidence" value="ECO:0007669"/>
    <property type="project" value="TreeGrafter"/>
</dbReference>
<dbReference type="InterPro" id="IPR011249">
    <property type="entry name" value="Metalloenz_LuxS/M16"/>
</dbReference>